<evidence type="ECO:0000313" key="2">
    <source>
        <dbReference type="Proteomes" id="UP000245430"/>
    </source>
</evidence>
<evidence type="ECO:0008006" key="3">
    <source>
        <dbReference type="Google" id="ProtNLM"/>
    </source>
</evidence>
<dbReference type="EMBL" id="QGGP01000002">
    <property type="protein sequence ID" value="PWK19543.1"/>
    <property type="molecule type" value="Genomic_DNA"/>
</dbReference>
<dbReference type="Gene3D" id="3.40.30.10">
    <property type="entry name" value="Glutaredoxin"/>
    <property type="match status" value="1"/>
</dbReference>
<reference evidence="1 2" key="1">
    <citation type="submission" date="2018-05" db="EMBL/GenBank/DDBJ databases">
        <title>Genomic Encyclopedia of Archaeal and Bacterial Type Strains, Phase II (KMG-II): from individual species to whole genera.</title>
        <authorList>
            <person name="Goeker M."/>
        </authorList>
    </citation>
    <scope>NUCLEOTIDE SEQUENCE [LARGE SCALE GENOMIC DNA]</scope>
    <source>
        <strain evidence="1 2">DSM 22637</strain>
    </source>
</reference>
<protein>
    <recommendedName>
        <fullName evidence="3">AhpC/TSA family protein</fullName>
    </recommendedName>
</protein>
<comment type="caution">
    <text evidence="1">The sequence shown here is derived from an EMBL/GenBank/DDBJ whole genome shotgun (WGS) entry which is preliminary data.</text>
</comment>
<name>A0A316DS81_9FLAO</name>
<accession>A0A316DS81</accession>
<keyword evidence="2" id="KW-1185">Reference proteome</keyword>
<proteinExistence type="predicted"/>
<dbReference type="AlphaFoldDB" id="A0A316DS81"/>
<sequence>MHVKECHDKVNELKIKYPEVAFVGINANNENKELWKKTLEKYNLLDETEYIFKYPKEAKQALAIYPINKVIIVNGKGLIENAHTNMFSINFEEELLGAINQ</sequence>
<evidence type="ECO:0000313" key="1">
    <source>
        <dbReference type="EMBL" id="PWK19543.1"/>
    </source>
</evidence>
<dbReference type="Proteomes" id="UP000245430">
    <property type="component" value="Unassembled WGS sequence"/>
</dbReference>
<organism evidence="1 2">
    <name type="scientific">Xanthomarina spongicola</name>
    <dbReference type="NCBI Taxonomy" id="570520"/>
    <lineage>
        <taxon>Bacteria</taxon>
        <taxon>Pseudomonadati</taxon>
        <taxon>Bacteroidota</taxon>
        <taxon>Flavobacteriia</taxon>
        <taxon>Flavobacteriales</taxon>
        <taxon>Flavobacteriaceae</taxon>
        <taxon>Xanthomarina</taxon>
    </lineage>
</organism>
<gene>
    <name evidence="1" type="ORF">LX78_00890</name>
</gene>